<dbReference type="SUPFAM" id="SSF53474">
    <property type="entry name" value="alpha/beta-Hydrolases"/>
    <property type="match status" value="1"/>
</dbReference>
<feature type="region of interest" description="Disordered" evidence="1">
    <location>
        <begin position="225"/>
        <end position="264"/>
    </location>
</feature>
<feature type="domain" description="Fungal lipase-type" evidence="3">
    <location>
        <begin position="704"/>
        <end position="858"/>
    </location>
</feature>
<proteinExistence type="predicted"/>
<dbReference type="AlphaFoldDB" id="A0ABD3P7Z1"/>
<evidence type="ECO:0000256" key="1">
    <source>
        <dbReference type="SAM" id="MobiDB-lite"/>
    </source>
</evidence>
<reference evidence="4 5" key="1">
    <citation type="submission" date="2024-10" db="EMBL/GenBank/DDBJ databases">
        <title>Updated reference genomes for cyclostephanoid diatoms.</title>
        <authorList>
            <person name="Roberts W.R."/>
            <person name="Alverson A.J."/>
        </authorList>
    </citation>
    <scope>NUCLEOTIDE SEQUENCE [LARGE SCALE GENOMIC DNA]</scope>
    <source>
        <strain evidence="4 5">AJA010-31</strain>
    </source>
</reference>
<keyword evidence="5" id="KW-1185">Reference proteome</keyword>
<dbReference type="PANTHER" id="PTHR45856:SF24">
    <property type="entry name" value="FUNGAL LIPASE-LIKE DOMAIN-CONTAINING PROTEIN"/>
    <property type="match status" value="1"/>
</dbReference>
<feature type="compositionally biased region" description="Basic and acidic residues" evidence="1">
    <location>
        <begin position="183"/>
        <end position="199"/>
    </location>
</feature>
<feature type="compositionally biased region" description="Polar residues" evidence="1">
    <location>
        <begin position="229"/>
        <end position="238"/>
    </location>
</feature>
<dbReference type="InterPro" id="IPR029058">
    <property type="entry name" value="AB_hydrolase_fold"/>
</dbReference>
<dbReference type="EMBL" id="JALLPJ020000740">
    <property type="protein sequence ID" value="KAL3784073.1"/>
    <property type="molecule type" value="Genomic_DNA"/>
</dbReference>
<sequence length="894" mass="98578">MPANDNASVTSAVFDEGCADFLRFLQSPSVPKASTKEQDEERGSIDDESQGSLPESLPDGPKAIKARSAAVSVMDEASVKPHDAGYEEFLMFLQAPSPAQKSGAETLDAVPSSMEEDGEKHLDEKFREGGAIAKPRVAVGEKSASQNSSKQSFAIQVPLLEQQSFSSEYSEESAPTESAPATLDHDVAEPQDRSEKNADDPITPSYKQSFAIEVPGLESSECSEEFLTFLQSPSANAKQQDEERGSIDDESQVHNMPANDDASVTSVPELNADFLIFLQSPSVPKASSKQQDEEQSISSEFSEESAPMESAPATLDHDLAEPQDHSEKTADDPITPSYKQSFAIIMKLTPLVIGWIPLVVALAIVAFSVLIILSVLGLTSIIVLMAAAIPIGVILRLLPQLQLMGYEQLSHSSITSSTTALKATGWSRLKRSTVMRSISSRSISSFDESTPWLSDVKTLLSLSDYVYLLSDFRKMSLTGKVPVEFKYLELECDRMDQWDVIKGKRHTRPAFDEHGKGHAGIRPSVLIVTILHFLITKALCRGNSDDVEEKHVHHTAMEEEELRGLNEFDHMFLGVVKCSSYSCDKHKMGGTLCSMYGLHGVQCFMDAIVSDAEKGSSHATSLLDMLTTEIDDEEDADAASDAYVEKINKLLFRAIVSGNLVSSKGLGTVRSMFNSDTRIVWTNDRSADECLYLIAVSFKKRHVYVIFRGTVSISDMLVDVKFDVHREKNPIQEDYTNKTTEIEVHKGFAEYLFDKRDDTGKTKYDEIADRACEYGKELGDDGFSLYVTGHSLGGSLSQLFGFRASTDGRFTRGINNPVRVFSFASPIPGHISFAHAFQYQEKMRKLQHLRILNDNDQIKMKECGLYSMTLDELYEHYAGIIFRGNAVAANGDSK</sequence>
<dbReference type="Gene3D" id="3.40.50.1820">
    <property type="entry name" value="alpha/beta hydrolase"/>
    <property type="match status" value="1"/>
</dbReference>
<comment type="caution">
    <text evidence="4">The sequence shown here is derived from an EMBL/GenBank/DDBJ whole genome shotgun (WGS) entry which is preliminary data.</text>
</comment>
<dbReference type="Proteomes" id="UP001530400">
    <property type="component" value="Unassembled WGS sequence"/>
</dbReference>
<dbReference type="Pfam" id="PF01764">
    <property type="entry name" value="Lipase_3"/>
    <property type="match status" value="1"/>
</dbReference>
<evidence type="ECO:0000313" key="4">
    <source>
        <dbReference type="EMBL" id="KAL3784073.1"/>
    </source>
</evidence>
<dbReference type="InterPro" id="IPR002921">
    <property type="entry name" value="Fungal_lipase-type"/>
</dbReference>
<accession>A0ABD3P7Z1</accession>
<feature type="transmembrane region" description="Helical" evidence="2">
    <location>
        <begin position="378"/>
        <end position="398"/>
    </location>
</feature>
<feature type="compositionally biased region" description="Polar residues" evidence="1">
    <location>
        <begin position="143"/>
        <end position="154"/>
    </location>
</feature>
<name>A0ABD3P7Z1_9STRA</name>
<feature type="compositionally biased region" description="Basic and acidic residues" evidence="1">
    <location>
        <begin position="118"/>
        <end position="128"/>
    </location>
</feature>
<feature type="region of interest" description="Disordered" evidence="1">
    <location>
        <begin position="285"/>
        <end position="311"/>
    </location>
</feature>
<gene>
    <name evidence="4" type="ORF">ACHAWO_009754</name>
</gene>
<feature type="region of interest" description="Disordered" evidence="1">
    <location>
        <begin position="97"/>
        <end position="211"/>
    </location>
</feature>
<keyword evidence="2" id="KW-0812">Transmembrane</keyword>
<keyword evidence="2" id="KW-1133">Transmembrane helix</keyword>
<feature type="transmembrane region" description="Helical" evidence="2">
    <location>
        <begin position="348"/>
        <end position="372"/>
    </location>
</feature>
<organism evidence="4 5">
    <name type="scientific">Cyclotella atomus</name>
    <dbReference type="NCBI Taxonomy" id="382360"/>
    <lineage>
        <taxon>Eukaryota</taxon>
        <taxon>Sar</taxon>
        <taxon>Stramenopiles</taxon>
        <taxon>Ochrophyta</taxon>
        <taxon>Bacillariophyta</taxon>
        <taxon>Coscinodiscophyceae</taxon>
        <taxon>Thalassiosirophycidae</taxon>
        <taxon>Stephanodiscales</taxon>
        <taxon>Stephanodiscaceae</taxon>
        <taxon>Cyclotella</taxon>
    </lineage>
</organism>
<feature type="region of interest" description="Disordered" evidence="1">
    <location>
        <begin position="26"/>
        <end position="62"/>
    </location>
</feature>
<evidence type="ECO:0000313" key="5">
    <source>
        <dbReference type="Proteomes" id="UP001530400"/>
    </source>
</evidence>
<protein>
    <recommendedName>
        <fullName evidence="3">Fungal lipase-type domain-containing protein</fullName>
    </recommendedName>
</protein>
<dbReference type="InterPro" id="IPR051218">
    <property type="entry name" value="Sec_MonoDiacylglyc_Lipase"/>
</dbReference>
<evidence type="ECO:0000256" key="2">
    <source>
        <dbReference type="SAM" id="Phobius"/>
    </source>
</evidence>
<dbReference type="CDD" id="cd00519">
    <property type="entry name" value="Lipase_3"/>
    <property type="match status" value="1"/>
</dbReference>
<evidence type="ECO:0000259" key="3">
    <source>
        <dbReference type="Pfam" id="PF01764"/>
    </source>
</evidence>
<dbReference type="PANTHER" id="PTHR45856">
    <property type="entry name" value="ALPHA/BETA-HYDROLASES SUPERFAMILY PROTEIN"/>
    <property type="match status" value="1"/>
</dbReference>
<keyword evidence="2" id="KW-0472">Membrane</keyword>
<feature type="compositionally biased region" description="Basic and acidic residues" evidence="1">
    <location>
        <begin position="34"/>
        <end position="45"/>
    </location>
</feature>